<feature type="compositionally biased region" description="Polar residues" evidence="1">
    <location>
        <begin position="73"/>
        <end position="88"/>
    </location>
</feature>
<evidence type="ECO:0000313" key="2">
    <source>
        <dbReference type="EMBL" id="SDZ12000.1"/>
    </source>
</evidence>
<dbReference type="Proteomes" id="UP000198640">
    <property type="component" value="Unassembled WGS sequence"/>
</dbReference>
<gene>
    <name evidence="2" type="ORF">SAMN05421881_11561</name>
</gene>
<reference evidence="2 3" key="1">
    <citation type="submission" date="2016-10" db="EMBL/GenBank/DDBJ databases">
        <authorList>
            <person name="de Groot N.N."/>
        </authorList>
    </citation>
    <scope>NUCLEOTIDE SEQUENCE [LARGE SCALE GENOMIC DNA]</scope>
    <source>
        <strain evidence="2 3">Nm1</strain>
    </source>
</reference>
<feature type="region of interest" description="Disordered" evidence="1">
    <location>
        <begin position="160"/>
        <end position="182"/>
    </location>
</feature>
<dbReference type="EMBL" id="FNOY01000156">
    <property type="protein sequence ID" value="SDZ12000.1"/>
    <property type="molecule type" value="Genomic_DNA"/>
</dbReference>
<proteinExistence type="predicted"/>
<feature type="region of interest" description="Disordered" evidence="1">
    <location>
        <begin position="72"/>
        <end position="106"/>
    </location>
</feature>
<name>A0A1H3QFB1_9PROT</name>
<evidence type="ECO:0000256" key="1">
    <source>
        <dbReference type="SAM" id="MobiDB-lite"/>
    </source>
</evidence>
<sequence length="261" mass="28988">MGRSSRICPIARQNSTHVNVTTQSFVYIGVHSWFLQQGNLPGIGQHRSGLLRCKAPRKDGGKLANVVGDARAPSNTLGHCQHTGTSGKNPARKHTPQPKPRMDANNESHFDCVSAVIWPVIAHLPHRMAKFDPCERYHSIIRVYSCAFVVSPARQHRMVTAPTQPPSWRGPQGRGHPEPSAPSHLCPDRLLAQVFMVHKCTLPGFRAPLKIHISSQYVVVHKKCLLAYSHMQGDIFCSRLVLFKTLNFGSSAESVGDIRFR</sequence>
<organism evidence="2 3">
    <name type="scientific">Nitrosomonas halophila</name>
    <dbReference type="NCBI Taxonomy" id="44576"/>
    <lineage>
        <taxon>Bacteria</taxon>
        <taxon>Pseudomonadati</taxon>
        <taxon>Pseudomonadota</taxon>
        <taxon>Betaproteobacteria</taxon>
        <taxon>Nitrosomonadales</taxon>
        <taxon>Nitrosomonadaceae</taxon>
        <taxon>Nitrosomonas</taxon>
    </lineage>
</organism>
<accession>A0A1H3QFB1</accession>
<keyword evidence="3" id="KW-1185">Reference proteome</keyword>
<evidence type="ECO:0000313" key="3">
    <source>
        <dbReference type="Proteomes" id="UP000198640"/>
    </source>
</evidence>
<dbReference type="AlphaFoldDB" id="A0A1H3QFB1"/>
<protein>
    <submittedName>
        <fullName evidence="2">Uncharacterized protein</fullName>
    </submittedName>
</protein>